<dbReference type="SUPFAM" id="SSF54495">
    <property type="entry name" value="UBC-like"/>
    <property type="match status" value="1"/>
</dbReference>
<sequence length="371" mass="40675">MVSIDVELMEQRVAMCVASAKTSLSSSSRAEPHSDSLTCPPPSSSSRPQKMTMISSQSFRERQLLTEFTTLRTSPIPGVYLSPHPTTPTTWYGVIFIRSPKNLYSNLPIRFTITFPTKYPDVPPFVVLHATSGSDDIDRNWNGNGGVVIHPLVSRGGIINNRFGGVGGYAAAHTGAVNLRDCHAGWFEPRGVTVTTNSKRFGSLGRKGGKMMVNTTVTSPISPGGSEKVERKVGYPAGTSPIEVIFWLRGIFTDKYLNNLQKRFEEEEIKSPVELKTPGGFGGVTTGEAGVIVDDEAWRLWKSDKEELRRRVEEVRRAGYVDGGVYQEWEGGSGVVGGGGDVPIRFLDLERAALDTIKENLGRRLEEPEVE</sequence>
<proteinExistence type="predicted"/>
<dbReference type="Proteomes" id="UP001370758">
    <property type="component" value="Unassembled WGS sequence"/>
</dbReference>
<evidence type="ECO:0000313" key="3">
    <source>
        <dbReference type="EMBL" id="KAK6503838.1"/>
    </source>
</evidence>
<organism evidence="3 4">
    <name type="scientific">Arthrobotrys musiformis</name>
    <dbReference type="NCBI Taxonomy" id="47236"/>
    <lineage>
        <taxon>Eukaryota</taxon>
        <taxon>Fungi</taxon>
        <taxon>Dikarya</taxon>
        <taxon>Ascomycota</taxon>
        <taxon>Pezizomycotina</taxon>
        <taxon>Orbiliomycetes</taxon>
        <taxon>Orbiliales</taxon>
        <taxon>Orbiliaceae</taxon>
        <taxon>Arthrobotrys</taxon>
    </lineage>
</organism>
<dbReference type="CDD" id="cd23814">
    <property type="entry name" value="UEV_AKTIP"/>
    <property type="match status" value="1"/>
</dbReference>
<feature type="domain" description="UBC core" evidence="2">
    <location>
        <begin position="59"/>
        <end position="238"/>
    </location>
</feature>
<dbReference type="Gene3D" id="3.10.110.10">
    <property type="entry name" value="Ubiquitin Conjugating Enzyme"/>
    <property type="match status" value="1"/>
</dbReference>
<evidence type="ECO:0000256" key="1">
    <source>
        <dbReference type="SAM" id="MobiDB-lite"/>
    </source>
</evidence>
<feature type="compositionally biased region" description="Polar residues" evidence="1">
    <location>
        <begin position="44"/>
        <end position="53"/>
    </location>
</feature>
<protein>
    <recommendedName>
        <fullName evidence="2">UBC core domain-containing protein</fullName>
    </recommendedName>
</protein>
<feature type="region of interest" description="Disordered" evidence="1">
    <location>
        <begin position="25"/>
        <end position="53"/>
    </location>
</feature>
<evidence type="ECO:0000259" key="2">
    <source>
        <dbReference type="PROSITE" id="PS50127"/>
    </source>
</evidence>
<dbReference type="PROSITE" id="PS50127">
    <property type="entry name" value="UBC_2"/>
    <property type="match status" value="1"/>
</dbReference>
<reference evidence="3 4" key="1">
    <citation type="submission" date="2023-08" db="EMBL/GenBank/DDBJ databases">
        <authorList>
            <person name="Palmer J.M."/>
        </authorList>
    </citation>
    <scope>NUCLEOTIDE SEQUENCE [LARGE SCALE GENOMIC DNA]</scope>
    <source>
        <strain evidence="3 4">TWF481</strain>
    </source>
</reference>
<comment type="caution">
    <text evidence="3">The sequence shown here is derived from an EMBL/GenBank/DDBJ whole genome shotgun (WGS) entry which is preliminary data.</text>
</comment>
<dbReference type="AlphaFoldDB" id="A0AAV9W8D1"/>
<keyword evidence="4" id="KW-1185">Reference proteome</keyword>
<dbReference type="InterPro" id="IPR016135">
    <property type="entry name" value="UBQ-conjugating_enzyme/RWD"/>
</dbReference>
<dbReference type="InterPro" id="IPR000608">
    <property type="entry name" value="UBC"/>
</dbReference>
<gene>
    <name evidence="3" type="ORF">TWF481_008844</name>
</gene>
<accession>A0AAV9W8D1</accession>
<evidence type="ECO:0000313" key="4">
    <source>
        <dbReference type="Proteomes" id="UP001370758"/>
    </source>
</evidence>
<dbReference type="EMBL" id="JAVHJL010000005">
    <property type="protein sequence ID" value="KAK6503838.1"/>
    <property type="molecule type" value="Genomic_DNA"/>
</dbReference>
<name>A0AAV9W8D1_9PEZI</name>